<evidence type="ECO:0000256" key="4">
    <source>
        <dbReference type="ARBA" id="ARBA00022722"/>
    </source>
</evidence>
<protein>
    <submittedName>
        <fullName evidence="11">Uncharacterized protein LOC114334033 isoform X1</fullName>
    </submittedName>
</protein>
<evidence type="ECO:0000256" key="2">
    <source>
        <dbReference type="ARBA" id="ARBA00004123"/>
    </source>
</evidence>
<dbReference type="FunCoup" id="A0A6P7FTT4">
    <property type="interactions" value="1"/>
</dbReference>
<dbReference type="Pfam" id="PF26138">
    <property type="entry name" value="DUF8040"/>
    <property type="match status" value="1"/>
</dbReference>
<evidence type="ECO:0000259" key="9">
    <source>
        <dbReference type="Pfam" id="PF13359"/>
    </source>
</evidence>
<dbReference type="GO" id="GO:0004518">
    <property type="term" value="F:nuclease activity"/>
    <property type="evidence" value="ECO:0007669"/>
    <property type="project" value="UniProtKB-KW"/>
</dbReference>
<dbReference type="PANTHER" id="PTHR22930">
    <property type="match status" value="1"/>
</dbReference>
<dbReference type="InterPro" id="IPR045249">
    <property type="entry name" value="HARBI1-like"/>
</dbReference>
<dbReference type="Pfam" id="PF13359">
    <property type="entry name" value="DDE_Tnp_4"/>
    <property type="match status" value="1"/>
</dbReference>
<evidence type="ECO:0000256" key="5">
    <source>
        <dbReference type="ARBA" id="ARBA00022723"/>
    </source>
</evidence>
<dbReference type="GO" id="GO:0046872">
    <property type="term" value="F:metal ion binding"/>
    <property type="evidence" value="ECO:0007669"/>
    <property type="project" value="UniProtKB-KW"/>
</dbReference>
<dbReference type="InterPro" id="IPR058353">
    <property type="entry name" value="DUF8040"/>
</dbReference>
<comment type="subcellular location">
    <subcellularLocation>
        <location evidence="2">Nucleus</location>
    </subcellularLocation>
</comment>
<keyword evidence="8" id="KW-1133">Transmembrane helix</keyword>
<feature type="transmembrane region" description="Helical" evidence="8">
    <location>
        <begin position="12"/>
        <end position="29"/>
    </location>
</feature>
<reference evidence="11" key="1">
    <citation type="submission" date="2025-08" db="UniProtKB">
        <authorList>
            <consortium name="RefSeq"/>
        </authorList>
    </citation>
    <scope>IDENTIFICATION</scope>
    <source>
        <tissue evidence="11">Whole insect</tissue>
    </source>
</reference>
<evidence type="ECO:0000256" key="3">
    <source>
        <dbReference type="ARBA" id="ARBA00006958"/>
    </source>
</evidence>
<comment type="similarity">
    <text evidence="3">Belongs to the HARBI1 family.</text>
</comment>
<gene>
    <name evidence="11" type="primary">LOC114334033</name>
</gene>
<dbReference type="InterPro" id="IPR027806">
    <property type="entry name" value="HARBI1_dom"/>
</dbReference>
<evidence type="ECO:0000256" key="7">
    <source>
        <dbReference type="ARBA" id="ARBA00023242"/>
    </source>
</evidence>
<evidence type="ECO:0000259" key="10">
    <source>
        <dbReference type="Pfam" id="PF26138"/>
    </source>
</evidence>
<evidence type="ECO:0000256" key="1">
    <source>
        <dbReference type="ARBA" id="ARBA00001968"/>
    </source>
</evidence>
<dbReference type="AlphaFoldDB" id="A0A6P7FTT4"/>
<feature type="domain" description="DUF8040" evidence="10">
    <location>
        <begin position="53"/>
        <end position="142"/>
    </location>
</feature>
<feature type="domain" description="DDE Tnp4" evidence="9">
    <location>
        <begin position="178"/>
        <end position="344"/>
    </location>
</feature>
<evidence type="ECO:0000313" key="11">
    <source>
        <dbReference type="RefSeq" id="XP_028139834.1"/>
    </source>
</evidence>
<dbReference type="GO" id="GO:0005634">
    <property type="term" value="C:nucleus"/>
    <property type="evidence" value="ECO:0007669"/>
    <property type="project" value="UniProtKB-SubCell"/>
</dbReference>
<dbReference type="PANTHER" id="PTHR22930:SF269">
    <property type="entry name" value="NUCLEASE HARBI1-LIKE PROTEIN"/>
    <property type="match status" value="1"/>
</dbReference>
<evidence type="ECO:0000256" key="6">
    <source>
        <dbReference type="ARBA" id="ARBA00022801"/>
    </source>
</evidence>
<sequence>MYSLGNWKYYTKYLFSYNVQVLISIYIFYRKRKIWTHEINLERHQKGEFHTLVVPQLRNDEKRFYKYFRMKIAYFDEIVNLIREDISKLDINFRESISAEERLAITLRFLATGDSFSTIGHSYRVGFSTVSTIINEVCEAIRKRLQPIYLPEPTTEIWQKSAEDFLNMWQFPNCIGSLDGKHVTIKCPGKTGSNHFCYLKKFSIVLMAIVDANYKFICIDVGGYGKNSDGGIFENSNMGQRFEAGLMNVPEDKNLPGQVEPCPHVLIGDEAFALKSFLMRPFPYKQSRSDRRKENYNTRLCRARRVVENAFGILAQKWRVFFRPIETKVETTISIVETCCILHNFLRTKVNQQGREFSETEENSGRAFINIERDPRRATNLAFSTREKFVNYFNI</sequence>
<organism evidence="11">
    <name type="scientific">Diabrotica virgifera virgifera</name>
    <name type="common">western corn rootworm</name>
    <dbReference type="NCBI Taxonomy" id="50390"/>
    <lineage>
        <taxon>Eukaryota</taxon>
        <taxon>Metazoa</taxon>
        <taxon>Ecdysozoa</taxon>
        <taxon>Arthropoda</taxon>
        <taxon>Hexapoda</taxon>
        <taxon>Insecta</taxon>
        <taxon>Pterygota</taxon>
        <taxon>Neoptera</taxon>
        <taxon>Endopterygota</taxon>
        <taxon>Coleoptera</taxon>
        <taxon>Polyphaga</taxon>
        <taxon>Cucujiformia</taxon>
        <taxon>Chrysomeloidea</taxon>
        <taxon>Chrysomelidae</taxon>
        <taxon>Galerucinae</taxon>
        <taxon>Diabroticina</taxon>
        <taxon>Diabroticites</taxon>
        <taxon>Diabrotica</taxon>
    </lineage>
</organism>
<dbReference type="GO" id="GO:0016787">
    <property type="term" value="F:hydrolase activity"/>
    <property type="evidence" value="ECO:0007669"/>
    <property type="project" value="UniProtKB-KW"/>
</dbReference>
<keyword evidence="4" id="KW-0540">Nuclease</keyword>
<keyword evidence="5" id="KW-0479">Metal-binding</keyword>
<keyword evidence="7" id="KW-0539">Nucleus</keyword>
<proteinExistence type="inferred from homology"/>
<accession>A0A6P7FTT4</accession>
<dbReference type="RefSeq" id="XP_028139834.1">
    <property type="nucleotide sequence ID" value="XM_028284033.1"/>
</dbReference>
<dbReference type="InParanoid" id="A0A6P7FTT4"/>
<keyword evidence="8" id="KW-0812">Transmembrane</keyword>
<keyword evidence="6" id="KW-0378">Hydrolase</keyword>
<keyword evidence="8" id="KW-0472">Membrane</keyword>
<comment type="cofactor">
    <cofactor evidence="1">
        <name>a divalent metal cation</name>
        <dbReference type="ChEBI" id="CHEBI:60240"/>
    </cofactor>
</comment>
<name>A0A6P7FTT4_DIAVI</name>
<evidence type="ECO:0000256" key="8">
    <source>
        <dbReference type="SAM" id="Phobius"/>
    </source>
</evidence>